<evidence type="ECO:0000313" key="2">
    <source>
        <dbReference type="Proteomes" id="UP000204551"/>
    </source>
</evidence>
<dbReference type="Proteomes" id="UP000204551">
    <property type="component" value="Chromosome"/>
</dbReference>
<dbReference type="EMBL" id="CP022515">
    <property type="protein sequence ID" value="ASO04593.1"/>
    <property type="molecule type" value="Genomic_DNA"/>
</dbReference>
<proteinExistence type="predicted"/>
<name>A0A221UTK0_9FLAO</name>
<dbReference type="AlphaFoldDB" id="A0A221UTK0"/>
<evidence type="ECO:0000313" key="1">
    <source>
        <dbReference type="EMBL" id="ASO04593.1"/>
    </source>
</evidence>
<accession>A0A221UTK0</accession>
<protein>
    <submittedName>
        <fullName evidence="1">Uncharacterized protein</fullName>
    </submittedName>
</protein>
<dbReference type="RefSeq" id="WP_093977557.1">
    <property type="nucleotide sequence ID" value="NZ_CP022515.1"/>
</dbReference>
<dbReference type="eggNOG" id="ENOG5033H08">
    <property type="taxonomic scope" value="Bacteria"/>
</dbReference>
<dbReference type="KEGG" id="aalg:AREALGSMS7_01118"/>
<organism evidence="1 2">
    <name type="scientific">Arenibacter algicola</name>
    <dbReference type="NCBI Taxonomy" id="616991"/>
    <lineage>
        <taxon>Bacteria</taxon>
        <taxon>Pseudomonadati</taxon>
        <taxon>Bacteroidota</taxon>
        <taxon>Flavobacteriia</taxon>
        <taxon>Flavobacteriales</taxon>
        <taxon>Flavobacteriaceae</taxon>
        <taxon>Arenibacter</taxon>
    </lineage>
</organism>
<dbReference type="STRING" id="616991.GCA_000733925_00903"/>
<reference evidence="1 2" key="1">
    <citation type="submission" date="2017-07" db="EMBL/GenBank/DDBJ databases">
        <title>Genome Sequence of Arenibacter algicola Strain SMS7 Isolated from a culture of the Diatom Skeletonema marinoi.</title>
        <authorList>
            <person name="Topel M."/>
            <person name="Pinder M.I.M."/>
            <person name="Johansson O.N."/>
            <person name="Kourtchenko O."/>
            <person name="Godhe A."/>
            <person name="Clarke A.K."/>
        </authorList>
    </citation>
    <scope>NUCLEOTIDE SEQUENCE [LARGE SCALE GENOMIC DNA]</scope>
    <source>
        <strain evidence="1 2">SMS7</strain>
    </source>
</reference>
<sequence length="82" mass="9502">MKDQKAILIKCIKNDVPAFVIAGHDFFAVPTLEAYYQTAKENGADVEFLKDMKLVLQEMKDFQQQEPDKIRIPKLKAFEIEK</sequence>
<gene>
    <name evidence="1" type="ORF">AREALGSMS7_01118</name>
</gene>